<dbReference type="RefSeq" id="XP_016236010.1">
    <property type="nucleotide sequence ID" value="XM_016380183.1"/>
</dbReference>
<dbReference type="PROSITE" id="PS50850">
    <property type="entry name" value="MFS"/>
    <property type="match status" value="1"/>
</dbReference>
<dbReference type="SUPFAM" id="SSF103473">
    <property type="entry name" value="MFS general substrate transporter"/>
    <property type="match status" value="1"/>
</dbReference>
<dbReference type="EMBL" id="KN847495">
    <property type="protein sequence ID" value="KIW15794.1"/>
    <property type="molecule type" value="Genomic_DNA"/>
</dbReference>
<evidence type="ECO:0000256" key="3">
    <source>
        <dbReference type="ARBA" id="ARBA00022448"/>
    </source>
</evidence>
<dbReference type="GO" id="GO:0005351">
    <property type="term" value="F:carbohydrate:proton symporter activity"/>
    <property type="evidence" value="ECO:0007669"/>
    <property type="project" value="TreeGrafter"/>
</dbReference>
<feature type="transmembrane region" description="Helical" evidence="9">
    <location>
        <begin position="133"/>
        <end position="160"/>
    </location>
</feature>
<dbReference type="InterPro" id="IPR005828">
    <property type="entry name" value="MFS_sugar_transport-like"/>
</dbReference>
<feature type="transmembrane region" description="Helical" evidence="9">
    <location>
        <begin position="222"/>
        <end position="239"/>
    </location>
</feature>
<name>A0A0D2BWW0_9EURO</name>
<dbReference type="InterPro" id="IPR020846">
    <property type="entry name" value="MFS_dom"/>
</dbReference>
<proteinExistence type="inferred from homology"/>
<dbReference type="PROSITE" id="PS00217">
    <property type="entry name" value="SUGAR_TRANSPORT_2"/>
    <property type="match status" value="1"/>
</dbReference>
<feature type="transmembrane region" description="Helical" evidence="9">
    <location>
        <begin position="347"/>
        <end position="367"/>
    </location>
</feature>
<feature type="transmembrane region" description="Helical" evidence="9">
    <location>
        <begin position="476"/>
        <end position="494"/>
    </location>
</feature>
<dbReference type="AlphaFoldDB" id="A0A0D2BWW0"/>
<dbReference type="Proteomes" id="UP000053328">
    <property type="component" value="Unassembled WGS sequence"/>
</dbReference>
<keyword evidence="5 9" id="KW-1133">Transmembrane helix</keyword>
<dbReference type="GeneID" id="27332927"/>
<comment type="subcellular location">
    <subcellularLocation>
        <location evidence="1">Membrane</location>
        <topology evidence="1">Multi-pass membrane protein</topology>
    </subcellularLocation>
</comment>
<dbReference type="FunFam" id="1.20.1250.20:FF:000078">
    <property type="entry name" value="MFS maltose transporter, putative"/>
    <property type="match status" value="1"/>
</dbReference>
<comment type="similarity">
    <text evidence="2 8">Belongs to the major facilitator superfamily. Sugar transporter (TC 2.A.1.1) family.</text>
</comment>
<evidence type="ECO:0000313" key="11">
    <source>
        <dbReference type="EMBL" id="KIW15794.1"/>
    </source>
</evidence>
<feature type="transmembrane region" description="Helical" evidence="9">
    <location>
        <begin position="190"/>
        <end position="210"/>
    </location>
</feature>
<dbReference type="GO" id="GO:0016020">
    <property type="term" value="C:membrane"/>
    <property type="evidence" value="ECO:0007669"/>
    <property type="project" value="UniProtKB-SubCell"/>
</dbReference>
<evidence type="ECO:0000256" key="6">
    <source>
        <dbReference type="ARBA" id="ARBA00023136"/>
    </source>
</evidence>
<dbReference type="GO" id="GO:0000023">
    <property type="term" value="P:maltose metabolic process"/>
    <property type="evidence" value="ECO:0007669"/>
    <property type="project" value="UniProtKB-KW"/>
</dbReference>
<evidence type="ECO:0000259" key="10">
    <source>
        <dbReference type="PROSITE" id="PS50850"/>
    </source>
</evidence>
<evidence type="ECO:0000256" key="9">
    <source>
        <dbReference type="SAM" id="Phobius"/>
    </source>
</evidence>
<dbReference type="NCBIfam" id="TIGR00879">
    <property type="entry name" value="SP"/>
    <property type="match status" value="1"/>
</dbReference>
<gene>
    <name evidence="11" type="ORF">PV08_05844</name>
</gene>
<dbReference type="PANTHER" id="PTHR48022">
    <property type="entry name" value="PLASTIDIC GLUCOSE TRANSPORTER 4"/>
    <property type="match status" value="1"/>
</dbReference>
<keyword evidence="4 9" id="KW-0812">Transmembrane</keyword>
<keyword evidence="3 8" id="KW-0813">Transport</keyword>
<dbReference type="PANTHER" id="PTHR48022:SF5">
    <property type="entry name" value="ALPHA-GLUCOSIDES PERMEASE MPH2-RELATED"/>
    <property type="match status" value="1"/>
</dbReference>
<keyword evidence="7" id="KW-0462">Maltose metabolism</keyword>
<organism evidence="11 12">
    <name type="scientific">Exophiala spinifera</name>
    <dbReference type="NCBI Taxonomy" id="91928"/>
    <lineage>
        <taxon>Eukaryota</taxon>
        <taxon>Fungi</taxon>
        <taxon>Dikarya</taxon>
        <taxon>Ascomycota</taxon>
        <taxon>Pezizomycotina</taxon>
        <taxon>Eurotiomycetes</taxon>
        <taxon>Chaetothyriomycetidae</taxon>
        <taxon>Chaetothyriales</taxon>
        <taxon>Herpotrichiellaceae</taxon>
        <taxon>Exophiala</taxon>
    </lineage>
</organism>
<evidence type="ECO:0000256" key="4">
    <source>
        <dbReference type="ARBA" id="ARBA00022692"/>
    </source>
</evidence>
<keyword evidence="12" id="KW-1185">Reference proteome</keyword>
<reference evidence="11 12" key="1">
    <citation type="submission" date="2015-01" db="EMBL/GenBank/DDBJ databases">
        <title>The Genome Sequence of Exophiala spinifera CBS89968.</title>
        <authorList>
            <consortium name="The Broad Institute Genomics Platform"/>
            <person name="Cuomo C."/>
            <person name="de Hoog S."/>
            <person name="Gorbushina A."/>
            <person name="Stielow B."/>
            <person name="Teixiera M."/>
            <person name="Abouelleil A."/>
            <person name="Chapman S.B."/>
            <person name="Priest M."/>
            <person name="Young S.K."/>
            <person name="Wortman J."/>
            <person name="Nusbaum C."/>
            <person name="Birren B."/>
        </authorList>
    </citation>
    <scope>NUCLEOTIDE SEQUENCE [LARGE SCALE GENOMIC DNA]</scope>
    <source>
        <strain evidence="11 12">CBS 89968</strain>
    </source>
</reference>
<dbReference type="InterPro" id="IPR003663">
    <property type="entry name" value="Sugar/inositol_transpt"/>
</dbReference>
<keyword evidence="6 9" id="KW-0472">Membrane</keyword>
<evidence type="ECO:0000256" key="8">
    <source>
        <dbReference type="RuleBase" id="RU003346"/>
    </source>
</evidence>
<sequence length="544" mass="60468">MEQKQPTSTTAEPAATSVQIETVVADANDANTTERSLTLWQALRLYPKGVMWSFVMSTAVVMEGFDTKLLGTLYAQPTFRKHFGVHAKGDHWEITAAWQAGLSNGSIIGQLAGLLVAGYLCERFGFRRSMLAGLTLITGLIFISFFAKSLVMLLIGQILFGVPLGFFQTVSVIYALEIAPMCLRAYLTNYVNFCWAFGQILCVGVLRALLNRTDQWSYRIPFALQWVWPVVLIPLVYLAPESPWWLVRAGRLDEARASVKRLTSTANANFDVDKNVALMVVTTEHERNMDGRTTYYACFSKGNLKRTLIGIGIYCVQTLSGNPIRGSSTYFLQQAGMSTSMSFTMSIVGYAVAILGGFFSWLLLPLFGRRSIYVNSLVLMFFLMIVIGSLGVPQASHPASSYSWAIGAILIVSSFLYNCSIGPLTNTLCSEIPSALLRSKSIVLARWTYALTNIVVSVLNPYMLNTTAWNWSAKSAFFWAGWCAVAVAFAFFCVPETKHRSTAELDLLFDMKISPRKFHLTTVDPIAAIRTDMETREMRRETTV</sequence>
<evidence type="ECO:0000256" key="7">
    <source>
        <dbReference type="ARBA" id="ARBA00026248"/>
    </source>
</evidence>
<dbReference type="HOGENOM" id="CLU_001265_11_5_1"/>
<dbReference type="VEuPathDB" id="FungiDB:PV08_05844"/>
<feature type="domain" description="Major facilitator superfamily (MFS) profile" evidence="10">
    <location>
        <begin position="52"/>
        <end position="498"/>
    </location>
</feature>
<evidence type="ECO:0000256" key="1">
    <source>
        <dbReference type="ARBA" id="ARBA00004141"/>
    </source>
</evidence>
<dbReference type="Pfam" id="PF00083">
    <property type="entry name" value="Sugar_tr"/>
    <property type="match status" value="1"/>
</dbReference>
<dbReference type="OrthoDB" id="6612291at2759"/>
<evidence type="ECO:0000313" key="12">
    <source>
        <dbReference type="Proteomes" id="UP000053328"/>
    </source>
</evidence>
<evidence type="ECO:0000256" key="5">
    <source>
        <dbReference type="ARBA" id="ARBA00022989"/>
    </source>
</evidence>
<accession>A0A0D2BWW0</accession>
<feature type="transmembrane region" description="Helical" evidence="9">
    <location>
        <begin position="372"/>
        <end position="392"/>
    </location>
</feature>
<dbReference type="InterPro" id="IPR050360">
    <property type="entry name" value="MFS_Sugar_Transporters"/>
</dbReference>
<feature type="transmembrane region" description="Helical" evidence="9">
    <location>
        <begin position="444"/>
        <end position="464"/>
    </location>
</feature>
<dbReference type="InterPro" id="IPR005829">
    <property type="entry name" value="Sugar_transporter_CS"/>
</dbReference>
<protein>
    <recommendedName>
        <fullName evidence="10">Major facilitator superfamily (MFS) profile domain-containing protein</fullName>
    </recommendedName>
</protein>
<dbReference type="InterPro" id="IPR036259">
    <property type="entry name" value="MFS_trans_sf"/>
</dbReference>
<feature type="transmembrane region" description="Helical" evidence="9">
    <location>
        <begin position="404"/>
        <end position="424"/>
    </location>
</feature>
<evidence type="ECO:0000256" key="2">
    <source>
        <dbReference type="ARBA" id="ARBA00010992"/>
    </source>
</evidence>
<dbReference type="Gene3D" id="1.20.1250.20">
    <property type="entry name" value="MFS general substrate transporter like domains"/>
    <property type="match status" value="1"/>
</dbReference>